<dbReference type="InterPro" id="IPR006674">
    <property type="entry name" value="HD_domain"/>
</dbReference>
<dbReference type="SMART" id="SM00471">
    <property type="entry name" value="HDc"/>
    <property type="match status" value="1"/>
</dbReference>
<dbReference type="AlphaFoldDB" id="F5L8Q3"/>
<keyword evidence="2" id="KW-0479">Metal-binding</keyword>
<dbReference type="Gene3D" id="1.10.3210.10">
    <property type="entry name" value="Hypothetical protein af1432"/>
    <property type="match status" value="1"/>
</dbReference>
<accession>F5L8Q3</accession>
<evidence type="ECO:0000259" key="7">
    <source>
        <dbReference type="PROSITE" id="PS51831"/>
    </source>
</evidence>
<evidence type="ECO:0000256" key="5">
    <source>
        <dbReference type="ARBA" id="ARBA00023004"/>
    </source>
</evidence>
<evidence type="ECO:0000256" key="4">
    <source>
        <dbReference type="ARBA" id="ARBA00022801"/>
    </source>
</evidence>
<organism evidence="8 9">
    <name type="scientific">Caldalkalibacillus thermarum (strain TA2.A1)</name>
    <dbReference type="NCBI Taxonomy" id="986075"/>
    <lineage>
        <taxon>Bacteria</taxon>
        <taxon>Bacillati</taxon>
        <taxon>Bacillota</taxon>
        <taxon>Bacilli</taxon>
        <taxon>Bacillales</taxon>
        <taxon>Bacillaceae</taxon>
        <taxon>Caldalkalibacillus</taxon>
    </lineage>
</organism>
<dbReference type="InterPro" id="IPR051094">
    <property type="entry name" value="Diverse_Catalytic_Enzymes"/>
</dbReference>
<dbReference type="GO" id="GO:0046872">
    <property type="term" value="F:metal ion binding"/>
    <property type="evidence" value="ECO:0007669"/>
    <property type="project" value="UniProtKB-KW"/>
</dbReference>
<dbReference type="PANTHER" id="PTHR35795:SF1">
    <property type="entry name" value="BIS(5'-NUCLEOSYL)-TETRAPHOSPHATASE, SYMMETRICAL"/>
    <property type="match status" value="1"/>
</dbReference>
<dbReference type="NCBIfam" id="TIGR00488">
    <property type="entry name" value="bis(5'-nucleosyl)-tetraphosphatase (symmetrical) YqeK"/>
    <property type="match status" value="1"/>
</dbReference>
<gene>
    <name evidence="8" type="ORF">CathTA2_2208</name>
</gene>
<dbReference type="InterPro" id="IPR006675">
    <property type="entry name" value="HDIG_dom"/>
</dbReference>
<keyword evidence="3" id="KW-0547">Nucleotide-binding</keyword>
<evidence type="ECO:0000256" key="6">
    <source>
        <dbReference type="ARBA" id="ARBA00049417"/>
    </source>
</evidence>
<protein>
    <recommendedName>
        <fullName evidence="1">bis(5'-nucleosyl)-tetraphosphatase (symmetrical)</fullName>
        <ecNumber evidence="1">3.6.1.41</ecNumber>
    </recommendedName>
</protein>
<comment type="caution">
    <text evidence="8">The sequence shown here is derived from an EMBL/GenBank/DDBJ whole genome shotgun (WGS) entry which is preliminary data.</text>
</comment>
<dbReference type="SUPFAM" id="SSF109604">
    <property type="entry name" value="HD-domain/PDEase-like"/>
    <property type="match status" value="1"/>
</dbReference>
<dbReference type="PROSITE" id="PS51831">
    <property type="entry name" value="HD"/>
    <property type="match status" value="1"/>
</dbReference>
<keyword evidence="5" id="KW-0408">Iron</keyword>
<sequence length="202" mass="23445">MFAQRKLNREEMFAQVKKVLTPHRYQHTIGVWQTAVRLAERYGADVEKAEAAAIFHDYAKYRPEDEMRKLIETVREIPNDLVEYNKELWHAFVGAYVVKHEVGLQDEEVLAAIRYHTTGRPGMTPLEKVVYLADYIEPGRSFPGVDDVRRTAEEDLDRAVYMALERTIRFLEERGEKVYPLSRAAYEDLKIKEESHGDSGPS</sequence>
<evidence type="ECO:0000256" key="3">
    <source>
        <dbReference type="ARBA" id="ARBA00022741"/>
    </source>
</evidence>
<dbReference type="GO" id="GO:0000166">
    <property type="term" value="F:nucleotide binding"/>
    <property type="evidence" value="ECO:0007669"/>
    <property type="project" value="UniProtKB-KW"/>
</dbReference>
<dbReference type="Pfam" id="PF01966">
    <property type="entry name" value="HD"/>
    <property type="match status" value="1"/>
</dbReference>
<evidence type="ECO:0000313" key="9">
    <source>
        <dbReference type="Proteomes" id="UP000010716"/>
    </source>
</evidence>
<evidence type="ECO:0000313" key="8">
    <source>
        <dbReference type="EMBL" id="EGL82292.1"/>
    </source>
</evidence>
<comment type="catalytic activity">
    <reaction evidence="6">
        <text>P(1),P(4)-bis(5'-adenosyl) tetraphosphate + H2O = 2 ADP + 2 H(+)</text>
        <dbReference type="Rhea" id="RHEA:24252"/>
        <dbReference type="ChEBI" id="CHEBI:15377"/>
        <dbReference type="ChEBI" id="CHEBI:15378"/>
        <dbReference type="ChEBI" id="CHEBI:58141"/>
        <dbReference type="ChEBI" id="CHEBI:456216"/>
        <dbReference type="EC" id="3.6.1.41"/>
    </reaction>
</comment>
<feature type="domain" description="HD" evidence="7">
    <location>
        <begin position="24"/>
        <end position="139"/>
    </location>
</feature>
<name>F5L8Q3_CALTT</name>
<dbReference type="InterPro" id="IPR005249">
    <property type="entry name" value="YqeK"/>
</dbReference>
<evidence type="ECO:0000256" key="2">
    <source>
        <dbReference type="ARBA" id="ARBA00022723"/>
    </source>
</evidence>
<dbReference type="NCBIfam" id="TIGR00277">
    <property type="entry name" value="HDIG"/>
    <property type="match status" value="1"/>
</dbReference>
<dbReference type="EMBL" id="AFCE01000152">
    <property type="protein sequence ID" value="EGL82292.1"/>
    <property type="molecule type" value="Genomic_DNA"/>
</dbReference>
<dbReference type="InterPro" id="IPR003607">
    <property type="entry name" value="HD/PDEase_dom"/>
</dbReference>
<dbReference type="eggNOG" id="COG1713">
    <property type="taxonomic scope" value="Bacteria"/>
</dbReference>
<evidence type="ECO:0000256" key="1">
    <source>
        <dbReference type="ARBA" id="ARBA00012506"/>
    </source>
</evidence>
<dbReference type="Proteomes" id="UP000010716">
    <property type="component" value="Unassembled WGS sequence"/>
</dbReference>
<dbReference type="CDD" id="cd00077">
    <property type="entry name" value="HDc"/>
    <property type="match status" value="1"/>
</dbReference>
<dbReference type="PANTHER" id="PTHR35795">
    <property type="entry name" value="SLR1885 PROTEIN"/>
    <property type="match status" value="1"/>
</dbReference>
<proteinExistence type="predicted"/>
<dbReference type="EC" id="3.6.1.41" evidence="1"/>
<reference evidence="8 9" key="1">
    <citation type="journal article" date="2011" name="J. Bacteriol.">
        <title>Draft genome sequence of the thermoalkaliphilic Caldalkalibacillus thermarum strain TA2.A1.</title>
        <authorList>
            <person name="Kalamorz F."/>
            <person name="Keis S."/>
            <person name="McMillan D.G."/>
            <person name="Olsson K."/>
            <person name="Stanton J.A."/>
            <person name="Stockwell P."/>
            <person name="Black M.A."/>
            <person name="Klingeman D.M."/>
            <person name="Land M.L."/>
            <person name="Han C.S."/>
            <person name="Martin S.L."/>
            <person name="Becher S.A."/>
            <person name="Peddie C.J."/>
            <person name="Morgan H.W."/>
            <person name="Matthies D."/>
            <person name="Preiss L."/>
            <person name="Meier T."/>
            <person name="Brown S.D."/>
            <person name="Cook G.M."/>
        </authorList>
    </citation>
    <scope>NUCLEOTIDE SEQUENCE [LARGE SCALE GENOMIC DNA]</scope>
    <source>
        <strain evidence="8 9">TA2.A1</strain>
    </source>
</reference>
<dbReference type="GO" id="GO:0008803">
    <property type="term" value="F:bis(5'-nucleosyl)-tetraphosphatase (symmetrical) activity"/>
    <property type="evidence" value="ECO:0007669"/>
    <property type="project" value="UniProtKB-EC"/>
</dbReference>
<keyword evidence="4 8" id="KW-0378">Hydrolase</keyword>